<dbReference type="Gene3D" id="3.40.50.720">
    <property type="entry name" value="NAD(P)-binding Rossmann-like Domain"/>
    <property type="match status" value="1"/>
</dbReference>
<evidence type="ECO:0000313" key="16">
    <source>
        <dbReference type="Proteomes" id="UP001642484"/>
    </source>
</evidence>
<dbReference type="Pfam" id="PF10585">
    <property type="entry name" value="UBA_E1_SCCH"/>
    <property type="match status" value="1"/>
</dbReference>
<evidence type="ECO:0000256" key="11">
    <source>
        <dbReference type="ARBA" id="ARBA00023619"/>
    </source>
</evidence>
<keyword evidence="7 12" id="KW-0720">Serine protease</keyword>
<evidence type="ECO:0000256" key="5">
    <source>
        <dbReference type="ARBA" id="ARBA00022723"/>
    </source>
</evidence>
<evidence type="ECO:0000313" key="15">
    <source>
        <dbReference type="EMBL" id="CAK9034603.1"/>
    </source>
</evidence>
<dbReference type="InterPro" id="IPR036852">
    <property type="entry name" value="Peptidase_S8/S53_dom_sf"/>
</dbReference>
<dbReference type="Pfam" id="PF09286">
    <property type="entry name" value="Pro-kuma_activ"/>
    <property type="match status" value="1"/>
</dbReference>
<evidence type="ECO:0000256" key="3">
    <source>
        <dbReference type="ARBA" id="ARBA00005673"/>
    </source>
</evidence>
<feature type="active site" description="Charge relay system" evidence="12">
    <location>
        <position position="476"/>
    </location>
</feature>
<comment type="caution">
    <text evidence="15">The sequence shown here is derived from an EMBL/GenBank/DDBJ whole genome shotgun (WGS) entry which is preliminary data.</text>
</comment>
<keyword evidence="9" id="KW-0865">Zymogen</keyword>
<dbReference type="InterPro" id="IPR030400">
    <property type="entry name" value="Sedolisin_dom"/>
</dbReference>
<evidence type="ECO:0000256" key="12">
    <source>
        <dbReference type="PROSITE-ProRule" id="PRU01032"/>
    </source>
</evidence>
<gene>
    <name evidence="15" type="ORF">CCMP2556_LOCUS19570</name>
</gene>
<feature type="active site" description="Charge relay system" evidence="12">
    <location>
        <position position="737"/>
    </location>
</feature>
<evidence type="ECO:0000256" key="9">
    <source>
        <dbReference type="ARBA" id="ARBA00023145"/>
    </source>
</evidence>
<comment type="catalytic activity">
    <reaction evidence="10">
        <text>Hydrolysis of proteins with broad specificity for peptide bonds, and a preference for a large uncharged residue in P1. Hydrolyzes peptide amides.</text>
        <dbReference type="EC" id="3.4.21.62"/>
    </reaction>
</comment>
<comment type="pathway">
    <text evidence="2">Protein modification; protein ubiquitination.</text>
</comment>
<feature type="signal peptide" evidence="13">
    <location>
        <begin position="1"/>
        <end position="17"/>
    </location>
</feature>
<feature type="chain" id="PRO_5046534946" description="subtilisin" evidence="13">
    <location>
        <begin position="18"/>
        <end position="1383"/>
    </location>
</feature>
<evidence type="ECO:0000256" key="2">
    <source>
        <dbReference type="ARBA" id="ARBA00004906"/>
    </source>
</evidence>
<dbReference type="SUPFAM" id="SSF69572">
    <property type="entry name" value="Activating enzymes of the ubiquitin-like proteins"/>
    <property type="match status" value="2"/>
</dbReference>
<dbReference type="EC" id="3.4.21.62" evidence="11"/>
<dbReference type="Gene3D" id="1.10.10.2660">
    <property type="entry name" value="Ubiquitin-activating enzyme E1, SCCH domain"/>
    <property type="match status" value="1"/>
</dbReference>
<evidence type="ECO:0000256" key="1">
    <source>
        <dbReference type="ARBA" id="ARBA00001913"/>
    </source>
</evidence>
<evidence type="ECO:0000256" key="7">
    <source>
        <dbReference type="ARBA" id="ARBA00022825"/>
    </source>
</evidence>
<dbReference type="Gene3D" id="3.40.50.200">
    <property type="entry name" value="Peptidase S8/S53 domain"/>
    <property type="match status" value="1"/>
</dbReference>
<evidence type="ECO:0000256" key="4">
    <source>
        <dbReference type="ARBA" id="ARBA00022670"/>
    </source>
</evidence>
<protein>
    <recommendedName>
        <fullName evidence="11">subtilisin</fullName>
        <ecNumber evidence="11">3.4.21.62</ecNumber>
    </recommendedName>
</protein>
<keyword evidence="4 12" id="KW-0645">Protease</keyword>
<keyword evidence="13" id="KW-0732">Signal</keyword>
<evidence type="ECO:0000256" key="6">
    <source>
        <dbReference type="ARBA" id="ARBA00022801"/>
    </source>
</evidence>
<evidence type="ECO:0000259" key="14">
    <source>
        <dbReference type="PROSITE" id="PS51695"/>
    </source>
</evidence>
<comment type="caution">
    <text evidence="12">Lacks conserved residue(s) required for the propagation of feature annotation.</text>
</comment>
<sequence>MVGVVLSILVLCLSAHARNETEHREHKRKYTVGVFLRSNWSSLHRLAREISDPRSASYGKYLDQTELAQRIGLNESEAAARSLQKALVQAQAADQNRPHIVAHRDAVLMSVEDFFATYELGPALTGNLSHAFPRSVHMLVTPPMPDGLCSSLGEEDCKNKKPCKWHEKKNRLQTQHHCNVTNHSNFSNESNCSNCSNCSNGNRNHSKCGGDFAGWICWREIDFPDSLRPEAQWHCFEPSDFKNVNSSNASAQDSVRLRRRKGVNMLALARKRHRDRFHAVPRSGGFALLTRMNFSESDWRSFEITFVQDGLTQNRLLSRADFTPRHDYHMASVSSLKNLRHVNDIFVCFNTANDTVIAHQAQGQPGCDCRNGTDRLGRECERIWALGDFQSGHVLPRAVQSLDALYEDLQVLPRERGPGVQGTQAVAQFNDESFMQEDVVHLHRAYGLSHRTAVIQVHAARGKKDNSDTGGEGSLDLQTITSLAQSASTTWWGVDPFVIDGFMLAYTVDVNDHPSPPLVHSISWGDAEALYPAALVERLDYELMKFALRGLTVIVASGDNGNSAVGSDCEFVPDLVGTSEWVTSVGATMPSLDAKPYCKASEFQKHFGDCEELGQVTCSTKDGALITSSGYFSVYRRRPSYQYHAVESWRQASNCLPVSNCSLEDCPVCPVHADELNVSHDTMKLNKLMIPCQHIAPTGCSLKALLKDSRAAPDVALPGQSYPVIVNKSVMTFDGTSASAPALAALISRWNGEQLRNGRPPLGLLNPWLYQVHALHPEAFLDVSELQCCATQCIGEGQLCVGMSPQNTSERESEAKEAEVTETTLETMCAARDQFELFFVKSVKQLKKFNEDPGTFIGDISSSTDVTQSIFEVRGLLSLLNAAASPSIESAGQTAFDFFHLLFRDKILDLTAAFPADARIIDPDTKQDKGLFWSGHKRFPQSTAFDVEKETHRRFLAASTALFAAMLGAVPQKQEGDNTWCQDFKSKAWAAALVKKLKVPEYVAGGVNTDGDATASGVTAGVKADSKAILQGLLQQLQGFAGHALPTLEEADFEKDDDFNYHIDFITQCANLRADNYHITNSDFHKVKLVAGRIVPAIATTTASVCGLVMLELFKLLQGKKTEGFRTRQIGLAMNTYTSFEAQEPRSFSSGVEKKVPRAEDLPPEAFDDAGKIKAEYVIEEAYASYPEKHSVWDKIHVPTGTMTLEGFKDWLAKEHKLQLRNWSFVLGWKRVVDEENKEMKVPFSSQIFPPPVSIDAKLLPPLTDGQADAMKKIMASAAIPQAQKMKYVGEWQKAKQSGKLPNNSSQEIRLDMSLKDILALMEVKAEKALQDGSINPKWGKAISDLAGRRFWVIPSDQTPDCATIDKVPLDVRYMARIEVPLT</sequence>
<organism evidence="15 16">
    <name type="scientific">Durusdinium trenchii</name>
    <dbReference type="NCBI Taxonomy" id="1381693"/>
    <lineage>
        <taxon>Eukaryota</taxon>
        <taxon>Sar</taxon>
        <taxon>Alveolata</taxon>
        <taxon>Dinophyceae</taxon>
        <taxon>Suessiales</taxon>
        <taxon>Symbiodiniaceae</taxon>
        <taxon>Durusdinium</taxon>
    </lineage>
</organism>
<dbReference type="SUPFAM" id="SSF52743">
    <property type="entry name" value="Subtilisin-like"/>
    <property type="match status" value="1"/>
</dbReference>
<dbReference type="PROSITE" id="PS51695">
    <property type="entry name" value="SEDOLISIN"/>
    <property type="match status" value="1"/>
</dbReference>
<proteinExistence type="inferred from homology"/>
<keyword evidence="16" id="KW-1185">Reference proteome</keyword>
<feature type="active site" description="Charge relay system" evidence="12">
    <location>
        <position position="472"/>
    </location>
</feature>
<dbReference type="InterPro" id="IPR050819">
    <property type="entry name" value="Tripeptidyl-peptidase_I"/>
</dbReference>
<evidence type="ECO:0000256" key="10">
    <source>
        <dbReference type="ARBA" id="ARBA00023529"/>
    </source>
</evidence>
<name>A0ABP0L603_9DINO</name>
<dbReference type="InterPro" id="IPR019572">
    <property type="entry name" value="UBA_E1_SCCH"/>
</dbReference>
<keyword evidence="8" id="KW-0106">Calcium</keyword>
<evidence type="ECO:0000256" key="13">
    <source>
        <dbReference type="SAM" id="SignalP"/>
    </source>
</evidence>
<comment type="similarity">
    <text evidence="3">Belongs to the ubiquitin-activating E1 family.</text>
</comment>
<accession>A0ABP0L603</accession>
<dbReference type="Proteomes" id="UP001642484">
    <property type="component" value="Unassembled WGS sequence"/>
</dbReference>
<reference evidence="15 16" key="1">
    <citation type="submission" date="2024-02" db="EMBL/GenBank/DDBJ databases">
        <authorList>
            <person name="Chen Y."/>
            <person name="Shah S."/>
            <person name="Dougan E. K."/>
            <person name="Thang M."/>
            <person name="Chan C."/>
        </authorList>
    </citation>
    <scope>NUCLEOTIDE SEQUENCE [LARGE SCALE GENOMIC DNA]</scope>
</reference>
<dbReference type="EMBL" id="CAXAMN010011203">
    <property type="protein sequence ID" value="CAK9034603.1"/>
    <property type="molecule type" value="Genomic_DNA"/>
</dbReference>
<dbReference type="PANTHER" id="PTHR14218:SF15">
    <property type="entry name" value="TRIPEPTIDYL-PEPTIDASE 1"/>
    <property type="match status" value="1"/>
</dbReference>
<keyword evidence="5" id="KW-0479">Metal-binding</keyword>
<evidence type="ECO:0000256" key="8">
    <source>
        <dbReference type="ARBA" id="ARBA00022837"/>
    </source>
</evidence>
<comment type="cofactor">
    <cofactor evidence="1">
        <name>Ca(2+)</name>
        <dbReference type="ChEBI" id="CHEBI:29108"/>
    </cofactor>
</comment>
<dbReference type="InterPro" id="IPR015366">
    <property type="entry name" value="S53_propep"/>
</dbReference>
<feature type="domain" description="Peptidase S53" evidence="14">
    <location>
        <begin position="399"/>
        <end position="853"/>
    </location>
</feature>
<dbReference type="CDD" id="cd04056">
    <property type="entry name" value="Peptidases_S53"/>
    <property type="match status" value="1"/>
</dbReference>
<dbReference type="PANTHER" id="PTHR14218">
    <property type="entry name" value="PROTEASE S8 TRIPEPTIDYL PEPTIDASE I CLN2"/>
    <property type="match status" value="1"/>
</dbReference>
<dbReference type="InterPro" id="IPR035985">
    <property type="entry name" value="Ubiquitin-activating_enz"/>
</dbReference>
<keyword evidence="6 12" id="KW-0378">Hydrolase</keyword>
<dbReference type="InterPro" id="IPR042063">
    <property type="entry name" value="Ubi_acti_E1_SCCH"/>
</dbReference>